<organism evidence="2 3">
    <name type="scientific">Kangiella taiwanensis</name>
    <dbReference type="NCBI Taxonomy" id="1079179"/>
    <lineage>
        <taxon>Bacteria</taxon>
        <taxon>Pseudomonadati</taxon>
        <taxon>Pseudomonadota</taxon>
        <taxon>Gammaproteobacteria</taxon>
        <taxon>Kangiellales</taxon>
        <taxon>Kangiellaceae</taxon>
        <taxon>Kangiella</taxon>
    </lineage>
</organism>
<evidence type="ECO:0000313" key="2">
    <source>
        <dbReference type="EMBL" id="GAA4348284.1"/>
    </source>
</evidence>
<feature type="signal peptide" evidence="1">
    <location>
        <begin position="1"/>
        <end position="23"/>
    </location>
</feature>
<dbReference type="RefSeq" id="WP_223577747.1">
    <property type="nucleotide sequence ID" value="NZ_BAABFU010000002.1"/>
</dbReference>
<dbReference type="EMBL" id="BAABFU010000002">
    <property type="protein sequence ID" value="GAA4348284.1"/>
    <property type="molecule type" value="Genomic_DNA"/>
</dbReference>
<sequence>MKHLKTSLLIASAIGLAGLGVTANGASGCATCGGWFYTAQQYTGSYSYNYASRGPYATEEDCNQARNADFGDGDTWLPSESLGNGCSWRFESDYGAYEEIFDKYNLASGDGDNGGGIGHGDTIGELISDQELIRDITTLRDVFEVEAYESKLESMIAPTGSNEPR</sequence>
<dbReference type="PROSITE" id="PS51257">
    <property type="entry name" value="PROKAR_LIPOPROTEIN"/>
    <property type="match status" value="1"/>
</dbReference>
<keyword evidence="3" id="KW-1185">Reference proteome</keyword>
<feature type="chain" id="PRO_5046068765" evidence="1">
    <location>
        <begin position="24"/>
        <end position="165"/>
    </location>
</feature>
<reference evidence="3" key="1">
    <citation type="journal article" date="2019" name="Int. J. Syst. Evol. Microbiol.">
        <title>The Global Catalogue of Microorganisms (GCM) 10K type strain sequencing project: providing services to taxonomists for standard genome sequencing and annotation.</title>
        <authorList>
            <consortium name="The Broad Institute Genomics Platform"/>
            <consortium name="The Broad Institute Genome Sequencing Center for Infectious Disease"/>
            <person name="Wu L."/>
            <person name="Ma J."/>
        </authorList>
    </citation>
    <scope>NUCLEOTIDE SEQUENCE [LARGE SCALE GENOMIC DNA]</scope>
    <source>
        <strain evidence="3">JCM 17727</strain>
    </source>
</reference>
<name>A0ABP8HZW7_9GAMM</name>
<proteinExistence type="predicted"/>
<dbReference type="Proteomes" id="UP001501294">
    <property type="component" value="Unassembled WGS sequence"/>
</dbReference>
<keyword evidence="1" id="KW-0732">Signal</keyword>
<gene>
    <name evidence="2" type="ORF">GCM10023150_11500</name>
</gene>
<evidence type="ECO:0000313" key="3">
    <source>
        <dbReference type="Proteomes" id="UP001501294"/>
    </source>
</evidence>
<accession>A0ABP8HZW7</accession>
<comment type="caution">
    <text evidence="2">The sequence shown here is derived from an EMBL/GenBank/DDBJ whole genome shotgun (WGS) entry which is preliminary data.</text>
</comment>
<evidence type="ECO:0000256" key="1">
    <source>
        <dbReference type="SAM" id="SignalP"/>
    </source>
</evidence>
<protein>
    <submittedName>
        <fullName evidence="2">Uncharacterized protein</fullName>
    </submittedName>
</protein>